<dbReference type="RefSeq" id="WP_110326401.1">
    <property type="nucleotide sequence ID" value="NZ_QJKD01000026.1"/>
</dbReference>
<keyword evidence="2 6" id="KW-0238">DNA-binding</keyword>
<keyword evidence="4" id="KW-1133">Transmembrane helix</keyword>
<dbReference type="PROSITE" id="PS00041">
    <property type="entry name" value="HTH_ARAC_FAMILY_1"/>
    <property type="match status" value="1"/>
</dbReference>
<evidence type="ECO:0000313" key="6">
    <source>
        <dbReference type="EMBL" id="PXX44576.1"/>
    </source>
</evidence>
<dbReference type="PROSITE" id="PS01124">
    <property type="entry name" value="HTH_ARAC_FAMILY_2"/>
    <property type="match status" value="1"/>
</dbReference>
<evidence type="ECO:0000313" key="7">
    <source>
        <dbReference type="Proteomes" id="UP000248057"/>
    </source>
</evidence>
<dbReference type="GO" id="GO:0003700">
    <property type="term" value="F:DNA-binding transcription factor activity"/>
    <property type="evidence" value="ECO:0007669"/>
    <property type="project" value="InterPro"/>
</dbReference>
<dbReference type="InterPro" id="IPR018062">
    <property type="entry name" value="HTH_AraC-typ_CS"/>
</dbReference>
<feature type="transmembrane region" description="Helical" evidence="4">
    <location>
        <begin position="62"/>
        <end position="89"/>
    </location>
</feature>
<dbReference type="AlphaFoldDB" id="A0A2V3XVC7"/>
<evidence type="ECO:0000256" key="2">
    <source>
        <dbReference type="ARBA" id="ARBA00023125"/>
    </source>
</evidence>
<keyword evidence="7" id="KW-1185">Reference proteome</keyword>
<dbReference type="InterPro" id="IPR009057">
    <property type="entry name" value="Homeodomain-like_sf"/>
</dbReference>
<dbReference type="GeneID" id="86064852"/>
<accession>A0A2V3XVC7</accession>
<evidence type="ECO:0000256" key="4">
    <source>
        <dbReference type="SAM" id="Phobius"/>
    </source>
</evidence>
<proteinExistence type="predicted"/>
<keyword evidence="4" id="KW-0472">Membrane</keyword>
<keyword evidence="3" id="KW-0804">Transcription</keyword>
<gene>
    <name evidence="6" type="ORF">DFR60_12663</name>
</gene>
<feature type="domain" description="HTH araC/xylS-type" evidence="5">
    <location>
        <begin position="408"/>
        <end position="507"/>
    </location>
</feature>
<keyword evidence="1" id="KW-0805">Transcription regulation</keyword>
<protein>
    <submittedName>
        <fullName evidence="6">AraC-like DNA-binding protein</fullName>
    </submittedName>
</protein>
<dbReference type="Gene3D" id="1.10.10.60">
    <property type="entry name" value="Homeodomain-like"/>
    <property type="match status" value="2"/>
</dbReference>
<comment type="caution">
    <text evidence="6">The sequence shown here is derived from an EMBL/GenBank/DDBJ whole genome shotgun (WGS) entry which is preliminary data.</text>
</comment>
<dbReference type="EMBL" id="QJKD01000026">
    <property type="protein sequence ID" value="PXX44576.1"/>
    <property type="molecule type" value="Genomic_DNA"/>
</dbReference>
<dbReference type="Proteomes" id="UP000248057">
    <property type="component" value="Unassembled WGS sequence"/>
</dbReference>
<name>A0A2V3XVC7_9FIRM</name>
<sequence length="512" mass="59604">MALSNDGLESLEHMEKWEPVEGKSYLKSGSESIVYRSLSEKTGLTVIGLQDYSQITSDADKVAVFIIIMCVVIVILASLILYFFSLYFYKPLKKLSDHISNFEVVKQIKTKNEYDYIERVVDNLQGEKEQIQKKYEEALPVMIQKTSYRLIVENYEEEAFQYLLGILKRKMSDKYYVLLLVECEEKGYLHELEEHLLHLIQADSMEAIYVDLNVFQGMFLINTSLESHEFLNCLNQWKKETGDKNSTWCVSSYFSNRDNVNLVCWETIDKLKRKFFKEKNSVISDLPRREKAVPASVQKIEQQLLSAIKEGNGGEALGLLHIFTEELTAIQVEIRYTVFIYFQICDRLLSDLKVADAIISKEYNEKAVFLELFSAENIYELEMITARMIQVCLENIGKSEKMYSDSVNRTLDFIKNNYHRDLTLEDIANEVYLSAGYLSSIFKEETGCTVIEYMTGVRMKKATELLFEIPVIKVKDIAERLGYHNVQSFIRYFKKYYGVAPAEFRKRQQIDE</sequence>
<evidence type="ECO:0000259" key="5">
    <source>
        <dbReference type="PROSITE" id="PS01124"/>
    </source>
</evidence>
<evidence type="ECO:0000256" key="1">
    <source>
        <dbReference type="ARBA" id="ARBA00023015"/>
    </source>
</evidence>
<organism evidence="6 7">
    <name type="scientific">Hungatella effluvii</name>
    <dbReference type="NCBI Taxonomy" id="1096246"/>
    <lineage>
        <taxon>Bacteria</taxon>
        <taxon>Bacillati</taxon>
        <taxon>Bacillota</taxon>
        <taxon>Clostridia</taxon>
        <taxon>Lachnospirales</taxon>
        <taxon>Lachnospiraceae</taxon>
        <taxon>Hungatella</taxon>
    </lineage>
</organism>
<dbReference type="SUPFAM" id="SSF46689">
    <property type="entry name" value="Homeodomain-like"/>
    <property type="match status" value="2"/>
</dbReference>
<dbReference type="SMART" id="SM00342">
    <property type="entry name" value="HTH_ARAC"/>
    <property type="match status" value="1"/>
</dbReference>
<dbReference type="GO" id="GO:0043565">
    <property type="term" value="F:sequence-specific DNA binding"/>
    <property type="evidence" value="ECO:0007669"/>
    <property type="project" value="InterPro"/>
</dbReference>
<dbReference type="Pfam" id="PF12833">
    <property type="entry name" value="HTH_18"/>
    <property type="match status" value="1"/>
</dbReference>
<keyword evidence="4" id="KW-0812">Transmembrane</keyword>
<dbReference type="PANTHER" id="PTHR43280:SF2">
    <property type="entry name" value="HTH-TYPE TRANSCRIPTIONAL REGULATOR EXSA"/>
    <property type="match status" value="1"/>
</dbReference>
<dbReference type="PRINTS" id="PR00032">
    <property type="entry name" value="HTHARAC"/>
</dbReference>
<dbReference type="InterPro" id="IPR018060">
    <property type="entry name" value="HTH_AraC"/>
</dbReference>
<dbReference type="PANTHER" id="PTHR43280">
    <property type="entry name" value="ARAC-FAMILY TRANSCRIPTIONAL REGULATOR"/>
    <property type="match status" value="1"/>
</dbReference>
<evidence type="ECO:0000256" key="3">
    <source>
        <dbReference type="ARBA" id="ARBA00023163"/>
    </source>
</evidence>
<reference evidence="6 7" key="1">
    <citation type="submission" date="2018-05" db="EMBL/GenBank/DDBJ databases">
        <title>Genomic Encyclopedia of Type Strains, Phase IV (KMG-IV): sequencing the most valuable type-strain genomes for metagenomic binning, comparative biology and taxonomic classification.</title>
        <authorList>
            <person name="Goeker M."/>
        </authorList>
    </citation>
    <scope>NUCLEOTIDE SEQUENCE [LARGE SCALE GENOMIC DNA]</scope>
    <source>
        <strain evidence="6 7">DSM 24995</strain>
    </source>
</reference>
<dbReference type="InterPro" id="IPR020449">
    <property type="entry name" value="Tscrpt_reg_AraC-type_HTH"/>
</dbReference>